<sequence>MCVLLLLLLSLLFSSSNLFLLSWANSITLSLSPPPSTSGSPWDNLKYHAAASLARAHHLKHPKAQSIVQLYPRSGGYFVHLSFGTPPQTLRFMMDTGSSLVWFPCTTKYTCTHCNISTTFIPQHSSSYKNVTCYSPQCRLLFGPDLKCRNPTLHCGYIIQYVLGNTTGLLVSESLTIPELTVPNFIAGCSVSSDNSPEGIVGFGRARESLPAQLGLKAFSYCMVSHDFDDNTTASSDLVLTTTTPGGGCSKRPSAKIQYTLFVSNPAAFPDFYYVWLQNISMGGVDVKVPAKYLMIDAKGNGGTIVDSGTTVTQMEKPVFDLVFKELDMQVGKKYSRARKIEQEIGLEPCYNVPVDKKKIKLPQLTFYFQGGVEMVLPLANYFLYANDAVVCMTIQNSGKVGVGPAIILGNYQQQDYYMEYDLENNRLGILQHKCKST</sequence>
<evidence type="ECO:0000256" key="6">
    <source>
        <dbReference type="PIRSR" id="PIRSR601461-1"/>
    </source>
</evidence>
<evidence type="ECO:0000313" key="9">
    <source>
        <dbReference type="EMBL" id="KAL3642724.1"/>
    </source>
</evidence>
<dbReference type="InterPro" id="IPR032799">
    <property type="entry name" value="TAXi_C"/>
</dbReference>
<dbReference type="InterPro" id="IPR021109">
    <property type="entry name" value="Peptidase_aspartic_dom_sf"/>
</dbReference>
<comment type="similarity">
    <text evidence="1">Belongs to the peptidase A1 family.</text>
</comment>
<feature type="active site" evidence="6">
    <location>
        <position position="95"/>
    </location>
</feature>
<evidence type="ECO:0000259" key="8">
    <source>
        <dbReference type="PROSITE" id="PS51767"/>
    </source>
</evidence>
<dbReference type="Gene3D" id="2.40.70.10">
    <property type="entry name" value="Acid Proteases"/>
    <property type="match status" value="2"/>
</dbReference>
<evidence type="ECO:0000256" key="5">
    <source>
        <dbReference type="ARBA" id="ARBA00023180"/>
    </source>
</evidence>
<evidence type="ECO:0000256" key="2">
    <source>
        <dbReference type="ARBA" id="ARBA00022670"/>
    </source>
</evidence>
<dbReference type="InterPro" id="IPR034161">
    <property type="entry name" value="Pepsin-like_plant"/>
</dbReference>
<dbReference type="InterPro" id="IPR051708">
    <property type="entry name" value="Plant_Aspart_Prot_A1"/>
</dbReference>
<dbReference type="PANTHER" id="PTHR47967">
    <property type="entry name" value="OS07G0603500 PROTEIN-RELATED"/>
    <property type="match status" value="1"/>
</dbReference>
<name>A0ABD3DNV8_9LAMI</name>
<gene>
    <name evidence="9" type="ORF">CASFOL_013539</name>
</gene>
<dbReference type="InterPro" id="IPR033121">
    <property type="entry name" value="PEPTIDASE_A1"/>
</dbReference>
<dbReference type="GO" id="GO:0004190">
    <property type="term" value="F:aspartic-type endopeptidase activity"/>
    <property type="evidence" value="ECO:0007669"/>
    <property type="project" value="UniProtKB-KW"/>
</dbReference>
<dbReference type="InterPro" id="IPR001461">
    <property type="entry name" value="Aspartic_peptidase_A1"/>
</dbReference>
<protein>
    <recommendedName>
        <fullName evidence="8">Peptidase A1 domain-containing protein</fullName>
    </recommendedName>
</protein>
<evidence type="ECO:0000256" key="3">
    <source>
        <dbReference type="ARBA" id="ARBA00022750"/>
    </source>
</evidence>
<dbReference type="EMBL" id="JAVIJP010000016">
    <property type="protein sequence ID" value="KAL3642724.1"/>
    <property type="molecule type" value="Genomic_DNA"/>
</dbReference>
<keyword evidence="3" id="KW-0064">Aspartyl protease</keyword>
<dbReference type="CDD" id="cd05476">
    <property type="entry name" value="pepsin_A_like_plant"/>
    <property type="match status" value="1"/>
</dbReference>
<reference evidence="10" key="1">
    <citation type="journal article" date="2024" name="IScience">
        <title>Strigolactones Initiate the Formation of Haustorium-like Structures in Castilleja.</title>
        <authorList>
            <person name="Buerger M."/>
            <person name="Peterson D."/>
            <person name="Chory J."/>
        </authorList>
    </citation>
    <scope>NUCLEOTIDE SEQUENCE [LARGE SCALE GENOMIC DNA]</scope>
</reference>
<keyword evidence="2" id="KW-0645">Protease</keyword>
<dbReference type="InterPro" id="IPR032861">
    <property type="entry name" value="TAXi_N"/>
</dbReference>
<evidence type="ECO:0000256" key="4">
    <source>
        <dbReference type="ARBA" id="ARBA00022801"/>
    </source>
</evidence>
<dbReference type="SUPFAM" id="SSF50630">
    <property type="entry name" value="Acid proteases"/>
    <property type="match status" value="1"/>
</dbReference>
<keyword evidence="7" id="KW-0732">Signal</keyword>
<dbReference type="GO" id="GO:0006508">
    <property type="term" value="P:proteolysis"/>
    <property type="evidence" value="ECO:0007669"/>
    <property type="project" value="UniProtKB-KW"/>
</dbReference>
<dbReference type="Pfam" id="PF14543">
    <property type="entry name" value="TAXi_N"/>
    <property type="match status" value="1"/>
</dbReference>
<evidence type="ECO:0000256" key="1">
    <source>
        <dbReference type="ARBA" id="ARBA00007447"/>
    </source>
</evidence>
<keyword evidence="5" id="KW-0325">Glycoprotein</keyword>
<evidence type="ECO:0000256" key="7">
    <source>
        <dbReference type="SAM" id="SignalP"/>
    </source>
</evidence>
<dbReference type="FunFam" id="2.40.70.10:FF:000033">
    <property type="entry name" value="Aspartyl protease family protein"/>
    <property type="match status" value="1"/>
</dbReference>
<feature type="domain" description="Peptidase A1" evidence="8">
    <location>
        <begin position="77"/>
        <end position="431"/>
    </location>
</feature>
<dbReference type="AlphaFoldDB" id="A0ABD3DNV8"/>
<dbReference type="Pfam" id="PF14541">
    <property type="entry name" value="TAXi_C"/>
    <property type="match status" value="1"/>
</dbReference>
<dbReference type="Proteomes" id="UP001632038">
    <property type="component" value="Unassembled WGS sequence"/>
</dbReference>
<dbReference type="PANTHER" id="PTHR47967:SF36">
    <property type="entry name" value="PEPTIDASE A1 DOMAIN-CONTAINING PROTEIN"/>
    <property type="match status" value="1"/>
</dbReference>
<keyword evidence="4" id="KW-0378">Hydrolase</keyword>
<feature type="active site" evidence="6">
    <location>
        <position position="307"/>
    </location>
</feature>
<keyword evidence="10" id="KW-1185">Reference proteome</keyword>
<dbReference type="PRINTS" id="PR00792">
    <property type="entry name" value="PEPSIN"/>
</dbReference>
<evidence type="ECO:0000313" key="10">
    <source>
        <dbReference type="Proteomes" id="UP001632038"/>
    </source>
</evidence>
<organism evidence="9 10">
    <name type="scientific">Castilleja foliolosa</name>
    <dbReference type="NCBI Taxonomy" id="1961234"/>
    <lineage>
        <taxon>Eukaryota</taxon>
        <taxon>Viridiplantae</taxon>
        <taxon>Streptophyta</taxon>
        <taxon>Embryophyta</taxon>
        <taxon>Tracheophyta</taxon>
        <taxon>Spermatophyta</taxon>
        <taxon>Magnoliopsida</taxon>
        <taxon>eudicotyledons</taxon>
        <taxon>Gunneridae</taxon>
        <taxon>Pentapetalae</taxon>
        <taxon>asterids</taxon>
        <taxon>lamiids</taxon>
        <taxon>Lamiales</taxon>
        <taxon>Orobanchaceae</taxon>
        <taxon>Pedicularideae</taxon>
        <taxon>Castillejinae</taxon>
        <taxon>Castilleja</taxon>
    </lineage>
</organism>
<feature type="chain" id="PRO_5044757573" description="Peptidase A1 domain-containing protein" evidence="7">
    <location>
        <begin position="17"/>
        <end position="438"/>
    </location>
</feature>
<comment type="caution">
    <text evidence="9">The sequence shown here is derived from an EMBL/GenBank/DDBJ whole genome shotgun (WGS) entry which is preliminary data.</text>
</comment>
<accession>A0ABD3DNV8</accession>
<feature type="signal peptide" evidence="7">
    <location>
        <begin position="1"/>
        <end position="16"/>
    </location>
</feature>
<proteinExistence type="inferred from homology"/>
<dbReference type="PROSITE" id="PS51767">
    <property type="entry name" value="PEPTIDASE_A1"/>
    <property type="match status" value="1"/>
</dbReference>